<dbReference type="UniPathway" id="UPA00344"/>
<dbReference type="PANTHER" id="PTHR33359">
    <property type="entry name" value="MOLYBDOPTERIN SYNTHASE SULFUR CARRIER SUBUNIT"/>
    <property type="match status" value="1"/>
</dbReference>
<reference evidence="5 7" key="3">
    <citation type="journal article" date="2020" name="Int. J. Syst. Evol. Microbiol.">
        <title>Novel acetic acid bacteria from cider fermentations: Acetobacter conturbans sp. nov. and Acetobacter fallax sp. nov.</title>
        <authorList>
            <person name="Sombolestani A.S."/>
            <person name="Cleenwerck I."/>
            <person name="Cnockaert M."/>
            <person name="Borremans W."/>
            <person name="Wieme A.D."/>
            <person name="De Vuyst L."/>
            <person name="Vandamme P."/>
        </authorList>
    </citation>
    <scope>NUCLEOTIDE SEQUENCE [LARGE SCALE GENOMIC DNA]</scope>
    <source>
        <strain evidence="5 7">LMG 23848</strain>
    </source>
</reference>
<reference evidence="4" key="2">
    <citation type="submission" date="2014-09" db="EMBL/GenBank/DDBJ databases">
        <authorList>
            <person name="Magalhaes I.L.F."/>
            <person name="Oliveira U."/>
            <person name="Santos F.R."/>
            <person name="Vidigal T.H.D.A."/>
            <person name="Brescovit A.D."/>
            <person name="Santos A.J."/>
        </authorList>
    </citation>
    <scope>NUCLEOTIDE SEQUENCE</scope>
    <source>
        <strain evidence="4">LMG 23848T</strain>
    </source>
</reference>
<sequence>MTDQVTVLFFAALREQIGQESLSVAIPSGGVPVTALRHQIEGASPAIAQALADQPKLRVAINKTLATFDQMVRPGDEVAFFPPMTGG</sequence>
<evidence type="ECO:0000313" key="7">
    <source>
        <dbReference type="Proteomes" id="UP000657200"/>
    </source>
</evidence>
<keyword evidence="7" id="KW-1185">Reference proteome</keyword>
<comment type="similarity">
    <text evidence="2">Belongs to the MoaD family.</text>
</comment>
<organism evidence="4 6">
    <name type="scientific">Acetobacter ghanensis</name>
    <dbReference type="NCBI Taxonomy" id="431306"/>
    <lineage>
        <taxon>Bacteria</taxon>
        <taxon>Pseudomonadati</taxon>
        <taxon>Pseudomonadota</taxon>
        <taxon>Alphaproteobacteria</taxon>
        <taxon>Acetobacterales</taxon>
        <taxon>Acetobacteraceae</taxon>
        <taxon>Acetobacter</taxon>
    </lineage>
</organism>
<accession>A0A0U4YCH7</accession>
<dbReference type="EMBL" id="LN609302">
    <property type="protein sequence ID" value="CEF55691.1"/>
    <property type="molecule type" value="Genomic_DNA"/>
</dbReference>
<dbReference type="GO" id="GO:1990133">
    <property type="term" value="C:molybdopterin adenylyltransferase complex"/>
    <property type="evidence" value="ECO:0007669"/>
    <property type="project" value="TreeGrafter"/>
</dbReference>
<name>A0A0U4YCH7_9PROT</name>
<evidence type="ECO:0000313" key="4">
    <source>
        <dbReference type="EMBL" id="CEF55691.1"/>
    </source>
</evidence>
<dbReference type="RefSeq" id="WP_059023652.1">
    <property type="nucleotide sequence ID" value="NZ_LN609302.1"/>
</dbReference>
<evidence type="ECO:0000313" key="5">
    <source>
        <dbReference type="EMBL" id="NHO38307.1"/>
    </source>
</evidence>
<dbReference type="InterPro" id="IPR012675">
    <property type="entry name" value="Beta-grasp_dom_sf"/>
</dbReference>
<dbReference type="InterPro" id="IPR003749">
    <property type="entry name" value="ThiS/MoaD-like"/>
</dbReference>
<evidence type="ECO:0000313" key="6">
    <source>
        <dbReference type="Proteomes" id="UP000068250"/>
    </source>
</evidence>
<evidence type="ECO:0000256" key="3">
    <source>
        <dbReference type="ARBA" id="ARBA00024247"/>
    </source>
</evidence>
<dbReference type="SUPFAM" id="SSF54285">
    <property type="entry name" value="MoaD/ThiS"/>
    <property type="match status" value="1"/>
</dbReference>
<dbReference type="InterPro" id="IPR044672">
    <property type="entry name" value="MOCS2A"/>
</dbReference>
<gene>
    <name evidence="4" type="primary">moaD</name>
    <name evidence="4" type="ORF">AGA_1563</name>
    <name evidence="5" type="ORF">GOB80_01190</name>
</gene>
<dbReference type="PANTHER" id="PTHR33359:SF1">
    <property type="entry name" value="MOLYBDOPTERIN SYNTHASE SULFUR CARRIER SUBUNIT"/>
    <property type="match status" value="1"/>
</dbReference>
<dbReference type="Pfam" id="PF02597">
    <property type="entry name" value="ThiS"/>
    <property type="match status" value="1"/>
</dbReference>
<dbReference type="CDD" id="cd00754">
    <property type="entry name" value="Ubl_MoaD"/>
    <property type="match status" value="1"/>
</dbReference>
<dbReference type="AlphaFoldDB" id="A0A0U4YCH7"/>
<dbReference type="InterPro" id="IPR016155">
    <property type="entry name" value="Mopterin_synth/thiamin_S_b"/>
</dbReference>
<evidence type="ECO:0000256" key="2">
    <source>
        <dbReference type="ARBA" id="ARBA00024200"/>
    </source>
</evidence>
<dbReference type="NCBIfam" id="TIGR01682">
    <property type="entry name" value="moaD"/>
    <property type="match status" value="1"/>
</dbReference>
<evidence type="ECO:0000256" key="1">
    <source>
        <dbReference type="ARBA" id="ARBA00022741"/>
    </source>
</evidence>
<reference evidence="6" key="1">
    <citation type="submission" date="2014-09" db="EMBL/GenBank/DDBJ databases">
        <authorList>
            <person name="Illeghems K.G."/>
        </authorList>
    </citation>
    <scope>NUCLEOTIDE SEQUENCE [LARGE SCALE GENOMIC DNA]</scope>
    <source>
        <strain evidence="6">LMG 23848T</strain>
    </source>
</reference>
<keyword evidence="1" id="KW-0547">Nucleotide-binding</keyword>
<dbReference type="EMBL" id="WOTE01000001">
    <property type="protein sequence ID" value="NHO38307.1"/>
    <property type="molecule type" value="Genomic_DNA"/>
</dbReference>
<dbReference type="Proteomes" id="UP000657200">
    <property type="component" value="Unassembled WGS sequence"/>
</dbReference>
<dbReference type="STRING" id="431306.AGA_1563"/>
<dbReference type="OrthoDB" id="9800712at2"/>
<protein>
    <recommendedName>
        <fullName evidence="3">Molybdopterin synthase sulfur carrier subunit</fullName>
    </recommendedName>
</protein>
<dbReference type="GO" id="GO:0006777">
    <property type="term" value="P:Mo-molybdopterin cofactor biosynthetic process"/>
    <property type="evidence" value="ECO:0007669"/>
    <property type="project" value="InterPro"/>
</dbReference>
<dbReference type="PATRIC" id="fig|431306.5.peg.1588"/>
<proteinExistence type="inferred from homology"/>
<dbReference type="Gene3D" id="3.10.20.30">
    <property type="match status" value="1"/>
</dbReference>
<dbReference type="Proteomes" id="UP000068250">
    <property type="component" value="Chromosome I"/>
</dbReference>
<dbReference type="GO" id="GO:0000166">
    <property type="term" value="F:nucleotide binding"/>
    <property type="evidence" value="ECO:0007669"/>
    <property type="project" value="UniProtKB-KW"/>
</dbReference>